<reference evidence="2 3" key="1">
    <citation type="submission" date="2021-03" db="EMBL/GenBank/DDBJ databases">
        <title>Isolation and description of Capnocytophaga bilenii sp. nov., a novel Capnocytophaga species, isolated from a gingivitis subject.</title>
        <authorList>
            <person name="Antezack A."/>
            <person name="Monnet-Corti V."/>
            <person name="La Scola B."/>
        </authorList>
    </citation>
    <scope>NUCLEOTIDE SEQUENCE [LARGE SCALE GENOMIC DNA]</scope>
    <source>
        <strain evidence="2 3">Marseille-Q4570</strain>
    </source>
</reference>
<dbReference type="SUPFAM" id="SSF47874">
    <property type="entry name" value="Annexin"/>
    <property type="match status" value="1"/>
</dbReference>
<evidence type="ECO:0000256" key="1">
    <source>
        <dbReference type="SAM" id="Phobius"/>
    </source>
</evidence>
<dbReference type="Proteomes" id="UP000681610">
    <property type="component" value="Unassembled WGS sequence"/>
</dbReference>
<name>A0ABS3PZT7_9FLAO</name>
<dbReference type="Gene3D" id="1.10.220.10">
    <property type="entry name" value="Annexin"/>
    <property type="match status" value="1"/>
</dbReference>
<proteinExistence type="predicted"/>
<feature type="transmembrane region" description="Helical" evidence="1">
    <location>
        <begin position="29"/>
        <end position="52"/>
    </location>
</feature>
<dbReference type="InterPro" id="IPR037104">
    <property type="entry name" value="Annexin_sf"/>
</dbReference>
<evidence type="ECO:0000313" key="3">
    <source>
        <dbReference type="Proteomes" id="UP000681610"/>
    </source>
</evidence>
<sequence>MKQQQLGSVGEVIAQSAVKNNQKAITTSINIGFVLVGVAIVGLGMGAFYKLYWENRFRKLKHDPNKKPSNVSPSAAKAKAQALYTAMKGMGTNLQVVKNNLTGVNYNGWVDVYNAFGKRSGSLNFSLGNSGDEDLIEFLQGDLSENELKDLRRLMGADAQNAF</sequence>
<evidence type="ECO:0000313" key="2">
    <source>
        <dbReference type="EMBL" id="MBO1884849.1"/>
    </source>
</evidence>
<keyword evidence="1" id="KW-0812">Transmembrane</keyword>
<keyword evidence="1" id="KW-1133">Transmembrane helix</keyword>
<organism evidence="2 3">
    <name type="scientific">Capnocytophaga bilenii</name>
    <dbReference type="NCBI Taxonomy" id="2819369"/>
    <lineage>
        <taxon>Bacteria</taxon>
        <taxon>Pseudomonadati</taxon>
        <taxon>Bacteroidota</taxon>
        <taxon>Flavobacteriia</taxon>
        <taxon>Flavobacteriales</taxon>
        <taxon>Flavobacteriaceae</taxon>
        <taxon>Capnocytophaga</taxon>
    </lineage>
</organism>
<comment type="caution">
    <text evidence="2">The sequence shown here is derived from an EMBL/GenBank/DDBJ whole genome shotgun (WGS) entry which is preliminary data.</text>
</comment>
<dbReference type="RefSeq" id="WP_208059263.1">
    <property type="nucleotide sequence ID" value="NZ_JAGDYP010000008.1"/>
</dbReference>
<keyword evidence="1" id="KW-0472">Membrane</keyword>
<keyword evidence="3" id="KW-1185">Reference proteome</keyword>
<accession>A0ABS3PZT7</accession>
<gene>
    <name evidence="2" type="ORF">J4N46_10605</name>
</gene>
<dbReference type="EMBL" id="JAGDYP010000008">
    <property type="protein sequence ID" value="MBO1884849.1"/>
    <property type="molecule type" value="Genomic_DNA"/>
</dbReference>
<protein>
    <submittedName>
        <fullName evidence="2">Uncharacterized protein</fullName>
    </submittedName>
</protein>